<dbReference type="PROSITE" id="PS50294">
    <property type="entry name" value="WD_REPEATS_REGION"/>
    <property type="match status" value="4"/>
</dbReference>
<dbReference type="GeneID" id="34522047"/>
<evidence type="ECO:0000256" key="3">
    <source>
        <dbReference type="ARBA" id="ARBA00022737"/>
    </source>
</evidence>
<dbReference type="PANTHER" id="PTHR19923">
    <property type="entry name" value="WD40 REPEAT PROTEINPRL1/PRL2-RELATED"/>
    <property type="match status" value="1"/>
</dbReference>
<evidence type="ECO:0000313" key="11">
    <source>
        <dbReference type="Proteomes" id="UP000019384"/>
    </source>
</evidence>
<keyword evidence="2 8" id="KW-0747">Spliceosome</keyword>
<dbReference type="GO" id="GO:0000398">
    <property type="term" value="P:mRNA splicing, via spliceosome"/>
    <property type="evidence" value="ECO:0007669"/>
    <property type="project" value="UniProtKB-UniRule"/>
</dbReference>
<dbReference type="PANTHER" id="PTHR19923:SF0">
    <property type="entry name" value="PLEIOTROPIC REGULATOR 1"/>
    <property type="match status" value="1"/>
</dbReference>
<evidence type="ECO:0000256" key="5">
    <source>
        <dbReference type="ARBA" id="ARBA00025726"/>
    </source>
</evidence>
<evidence type="ECO:0000256" key="1">
    <source>
        <dbReference type="ARBA" id="ARBA00022574"/>
    </source>
</evidence>
<keyword evidence="1 7" id="KW-0853">WD repeat</keyword>
<feature type="repeat" description="WD" evidence="7">
    <location>
        <begin position="221"/>
        <end position="262"/>
    </location>
</feature>
<dbReference type="InterPro" id="IPR045241">
    <property type="entry name" value="Prp46/PLRG1-like"/>
</dbReference>
<keyword evidence="3 8" id="KW-0677">Repeat</keyword>
<dbReference type="PROSITE" id="PS50082">
    <property type="entry name" value="WD_REPEATS_2"/>
    <property type="match status" value="4"/>
</dbReference>
<comment type="function">
    <text evidence="8">Involved in pre-mRNA splicing and required for cell cycle progression at G2/M.</text>
</comment>
<proteinExistence type="inferred from homology"/>
<evidence type="ECO:0000256" key="9">
    <source>
        <dbReference type="SAM" id="MobiDB-lite"/>
    </source>
</evidence>
<keyword evidence="8" id="KW-0507">mRNA processing</keyword>
<comment type="subunit">
    <text evidence="8">Associated with the spliceosome.</text>
</comment>
<dbReference type="STRING" id="1382522.W6MPM5"/>
<dbReference type="EMBL" id="HG793129">
    <property type="protein sequence ID" value="CDK28669.1"/>
    <property type="molecule type" value="Genomic_DNA"/>
</dbReference>
<keyword evidence="11" id="KW-1185">Reference proteome</keyword>
<comment type="similarity">
    <text evidence="5 8">Belongs to the WD repeat PRL1/PRL2 family.</text>
</comment>
<dbReference type="Proteomes" id="UP000019384">
    <property type="component" value="Unassembled WGS sequence"/>
</dbReference>
<evidence type="ECO:0000256" key="6">
    <source>
        <dbReference type="ARBA" id="ARBA00026147"/>
    </source>
</evidence>
<feature type="repeat" description="WD" evidence="7">
    <location>
        <begin position="263"/>
        <end position="304"/>
    </location>
</feature>
<dbReference type="PRINTS" id="PR00320">
    <property type="entry name" value="GPROTEINBRPT"/>
</dbReference>
<dbReference type="SUPFAM" id="SSF50978">
    <property type="entry name" value="WD40 repeat-like"/>
    <property type="match status" value="1"/>
</dbReference>
<evidence type="ECO:0000256" key="8">
    <source>
        <dbReference type="RuleBase" id="RU369036"/>
    </source>
</evidence>
<keyword evidence="4 8" id="KW-0508">mRNA splicing</keyword>
<dbReference type="InterPro" id="IPR015943">
    <property type="entry name" value="WD40/YVTN_repeat-like_dom_sf"/>
</dbReference>
<evidence type="ECO:0000313" key="10">
    <source>
        <dbReference type="EMBL" id="CDK28669.1"/>
    </source>
</evidence>
<dbReference type="GO" id="GO:0071013">
    <property type="term" value="C:catalytic step 2 spliceosome"/>
    <property type="evidence" value="ECO:0007669"/>
    <property type="project" value="TreeGrafter"/>
</dbReference>
<dbReference type="CDD" id="cd00200">
    <property type="entry name" value="WD40"/>
    <property type="match status" value="1"/>
</dbReference>
<organism evidence="10 11">
    <name type="scientific">Kuraishia capsulata CBS 1993</name>
    <dbReference type="NCBI Taxonomy" id="1382522"/>
    <lineage>
        <taxon>Eukaryota</taxon>
        <taxon>Fungi</taxon>
        <taxon>Dikarya</taxon>
        <taxon>Ascomycota</taxon>
        <taxon>Saccharomycotina</taxon>
        <taxon>Pichiomycetes</taxon>
        <taxon>Pichiales</taxon>
        <taxon>Pichiaceae</taxon>
        <taxon>Kuraishia</taxon>
    </lineage>
</organism>
<reference evidence="10" key="2">
    <citation type="submission" date="2014-02" db="EMBL/GenBank/DDBJ databases">
        <title>Complete DNA sequence of /Kuraishia capsulata/ illustrates novel genomic features among budding yeasts (/Saccharomycotina/).</title>
        <authorList>
            <person name="Morales L."/>
            <person name="Noel B."/>
            <person name="Porcel B."/>
            <person name="Marcet-Houben M."/>
            <person name="Hullo M-F."/>
            <person name="Sacerdot C."/>
            <person name="Tekaia F."/>
            <person name="Leh-Louis V."/>
            <person name="Despons L."/>
            <person name="Khanna V."/>
            <person name="Aury J-M."/>
            <person name="Barbe V."/>
            <person name="Couloux A."/>
            <person name="Labadie K."/>
            <person name="Pelletier E."/>
            <person name="Souciet J-L."/>
            <person name="Boekhout T."/>
            <person name="Gabaldon T."/>
            <person name="Wincker P."/>
            <person name="Dujon B."/>
        </authorList>
    </citation>
    <scope>NUCLEOTIDE SEQUENCE</scope>
    <source>
        <strain evidence="10">CBS 1993</strain>
    </source>
</reference>
<feature type="repeat" description="WD" evidence="7">
    <location>
        <begin position="179"/>
        <end position="220"/>
    </location>
</feature>
<dbReference type="Pfam" id="PF00400">
    <property type="entry name" value="WD40"/>
    <property type="match status" value="6"/>
</dbReference>
<evidence type="ECO:0000256" key="4">
    <source>
        <dbReference type="ARBA" id="ARBA00023187"/>
    </source>
</evidence>
<protein>
    <recommendedName>
        <fullName evidence="6 8">Pre-mRNA-splicing factor PRP46</fullName>
    </recommendedName>
    <alternativeName>
        <fullName evidence="8">Pre-mRNA-processing protein 46</fullName>
    </alternativeName>
</protein>
<comment type="subcellular location">
    <subcellularLocation>
        <location evidence="8">Nucleus</location>
    </subcellularLocation>
</comment>
<dbReference type="Gene3D" id="2.130.10.10">
    <property type="entry name" value="YVTN repeat-like/Quinoprotein amine dehydrogenase"/>
    <property type="match status" value="1"/>
</dbReference>
<dbReference type="GO" id="GO:0071011">
    <property type="term" value="C:precatalytic spliceosome"/>
    <property type="evidence" value="ECO:0007669"/>
    <property type="project" value="TreeGrafter"/>
</dbReference>
<dbReference type="RefSeq" id="XP_022460659.1">
    <property type="nucleotide sequence ID" value="XM_022601410.1"/>
</dbReference>
<dbReference type="FunFam" id="2.130.10.10:FF:000012">
    <property type="entry name" value="Putative pleiotropic regulator 1"/>
    <property type="match status" value="1"/>
</dbReference>
<dbReference type="InterPro" id="IPR019775">
    <property type="entry name" value="WD40_repeat_CS"/>
</dbReference>
<evidence type="ECO:0000256" key="7">
    <source>
        <dbReference type="PROSITE-ProRule" id="PRU00221"/>
    </source>
</evidence>
<accession>W6MPM5</accession>
<reference evidence="10" key="1">
    <citation type="submission" date="2013-12" db="EMBL/GenBank/DDBJ databases">
        <authorList>
            <person name="Genoscope - CEA"/>
        </authorList>
    </citation>
    <scope>NUCLEOTIDE SEQUENCE</scope>
    <source>
        <strain evidence="10">CBS 1993</strain>
    </source>
</reference>
<keyword evidence="8" id="KW-0539">Nucleus</keyword>
<dbReference type="SMART" id="SM00320">
    <property type="entry name" value="WD40"/>
    <property type="match status" value="7"/>
</dbReference>
<feature type="region of interest" description="Disordered" evidence="9">
    <location>
        <begin position="472"/>
        <end position="492"/>
    </location>
</feature>
<dbReference type="HOGENOM" id="CLU_000288_72_0_1"/>
<dbReference type="OrthoDB" id="10256122at2759"/>
<evidence type="ECO:0000256" key="2">
    <source>
        <dbReference type="ARBA" id="ARBA00022728"/>
    </source>
</evidence>
<dbReference type="InterPro" id="IPR001680">
    <property type="entry name" value="WD40_rpt"/>
</dbReference>
<dbReference type="AlphaFoldDB" id="W6MPM5"/>
<dbReference type="PROSITE" id="PS00678">
    <property type="entry name" value="WD_REPEATS_1"/>
    <property type="match status" value="1"/>
</dbReference>
<dbReference type="InterPro" id="IPR036322">
    <property type="entry name" value="WD40_repeat_dom_sf"/>
</dbReference>
<dbReference type="InterPro" id="IPR020472">
    <property type="entry name" value="WD40_PAC1"/>
</dbReference>
<sequence>MLDLSNKRKILFDPEIAPHDDASNKLYVQSIIESEYAQTRKLPRHLQDKIDLAETKNNGKGQPLTILDKLKRQKEELVQEPELSVNADLPTQRAIQELEFPEQDKTAGKGDIEEITQALVLAKDDSSNKALVIKDSPFAEHDSYSLYSRALQQKQQEDTMNNSFVKPEWHAPWKLMRVIAGHTGWVRSVTVEPENDWFATGSSDGTIKIWDLASGKLRLTLTGHIMAVRGLVVSDRHPYMFSCSEDKTVKCWDLEKNKVVRDYHGHLSSVYSIDLHPSVDLLTTAGRDSSVRVWDVRTKNQIHVLTGHKASVMNVRVREDKPHIISTSMDSTVRLFDMAAGKTLKTLTHHRKAVRGLTLHDTDNTFATASSDAVKFWTLPEGEYVRDFSPRHNAIINTLSVNRSNVMFSGADNGTMAFWDWKSGHKFQELTTTKLPGSIESENGIFASAFDRSGLRLITGEADKSIKVWREDPNATPESHPGIPWTPPSATF</sequence>
<feature type="repeat" description="WD" evidence="7">
    <location>
        <begin position="305"/>
        <end position="346"/>
    </location>
</feature>
<dbReference type="GO" id="GO:0000974">
    <property type="term" value="C:Prp19 complex"/>
    <property type="evidence" value="ECO:0007669"/>
    <property type="project" value="EnsemblFungi"/>
</dbReference>
<gene>
    <name evidence="10" type="ORF">KUCA_T00004653001</name>
</gene>
<name>W6MPM5_9ASCO</name>